<keyword evidence="2" id="KW-1185">Reference proteome</keyword>
<comment type="caution">
    <text evidence="1">The sequence shown here is derived from an EMBL/GenBank/DDBJ whole genome shotgun (WGS) entry which is preliminary data.</text>
</comment>
<accession>A0ABD0KMD2</accession>
<evidence type="ECO:0000313" key="2">
    <source>
        <dbReference type="Proteomes" id="UP001519460"/>
    </source>
</evidence>
<organism evidence="1 2">
    <name type="scientific">Batillaria attramentaria</name>
    <dbReference type="NCBI Taxonomy" id="370345"/>
    <lineage>
        <taxon>Eukaryota</taxon>
        <taxon>Metazoa</taxon>
        <taxon>Spiralia</taxon>
        <taxon>Lophotrochozoa</taxon>
        <taxon>Mollusca</taxon>
        <taxon>Gastropoda</taxon>
        <taxon>Caenogastropoda</taxon>
        <taxon>Sorbeoconcha</taxon>
        <taxon>Cerithioidea</taxon>
        <taxon>Batillariidae</taxon>
        <taxon>Batillaria</taxon>
    </lineage>
</organism>
<gene>
    <name evidence="1" type="ORF">BaRGS_00020359</name>
</gene>
<protein>
    <submittedName>
        <fullName evidence="1">Uncharacterized protein</fullName>
    </submittedName>
</protein>
<name>A0ABD0KMD2_9CAEN</name>
<dbReference type="AlphaFoldDB" id="A0ABD0KMD2"/>
<dbReference type="EMBL" id="JACVVK020000151">
    <property type="protein sequence ID" value="KAK7488385.1"/>
    <property type="molecule type" value="Genomic_DNA"/>
</dbReference>
<dbReference type="Proteomes" id="UP001519460">
    <property type="component" value="Unassembled WGS sequence"/>
</dbReference>
<sequence length="122" mass="14196">MTQQELCFLFPEFSILVQPLVHMFSVRFLCFHTSLWIFQLIPPPWKPDVKSAWDTKYIPEEFAQESMQLTPSDHHQLHDRLDPINEDPELPYFEQFSYHGSGRSYGGGGYLSASAHTTSELF</sequence>
<evidence type="ECO:0000313" key="1">
    <source>
        <dbReference type="EMBL" id="KAK7488385.1"/>
    </source>
</evidence>
<proteinExistence type="predicted"/>
<reference evidence="1 2" key="1">
    <citation type="journal article" date="2023" name="Sci. Data">
        <title>Genome assembly of the Korean intertidal mud-creeper Batillaria attramentaria.</title>
        <authorList>
            <person name="Patra A.K."/>
            <person name="Ho P.T."/>
            <person name="Jun S."/>
            <person name="Lee S.J."/>
            <person name="Kim Y."/>
            <person name="Won Y.J."/>
        </authorList>
    </citation>
    <scope>NUCLEOTIDE SEQUENCE [LARGE SCALE GENOMIC DNA]</scope>
    <source>
        <strain evidence="1">Wonlab-2016</strain>
    </source>
</reference>